<protein>
    <recommendedName>
        <fullName evidence="2">Bleomycin resistance protein</fullName>
    </recommendedName>
</protein>
<gene>
    <name evidence="5" type="ORF">AB5S05_20270</name>
</gene>
<dbReference type="PROSITE" id="PS51819">
    <property type="entry name" value="VOC"/>
    <property type="match status" value="1"/>
</dbReference>
<dbReference type="Gene3D" id="3.10.180.10">
    <property type="entry name" value="2,3-Dihydroxybiphenyl 1,2-Dioxygenase, domain 1"/>
    <property type="match status" value="1"/>
</dbReference>
<evidence type="ECO:0000256" key="1">
    <source>
        <dbReference type="ARBA" id="ARBA00011051"/>
    </source>
</evidence>
<dbReference type="InterPro" id="IPR037523">
    <property type="entry name" value="VOC_core"/>
</dbReference>
<comment type="caution">
    <text evidence="5">The sequence shown here is derived from an EMBL/GenBank/DDBJ whole genome shotgun (WGS) entry which is preliminary data.</text>
</comment>
<dbReference type="CDD" id="cd08349">
    <property type="entry name" value="BLMA_like"/>
    <property type="match status" value="1"/>
</dbReference>
<reference evidence="5 6" key="1">
    <citation type="submission" date="2024-07" db="EMBL/GenBank/DDBJ databases">
        <authorList>
            <person name="Li M."/>
        </authorList>
    </citation>
    <scope>NUCLEOTIDE SEQUENCE [LARGE SCALE GENOMIC DNA]</scope>
    <source>
        <strain evidence="5 6">25A3E</strain>
    </source>
</reference>
<keyword evidence="6" id="KW-1185">Reference proteome</keyword>
<keyword evidence="3" id="KW-0046">Antibiotic resistance</keyword>
<dbReference type="InterPro" id="IPR004360">
    <property type="entry name" value="Glyas_Fos-R_dOase_dom"/>
</dbReference>
<name>A0ABV3Z2K5_9PSED</name>
<sequence length="165" mass="18289">MQWNALVPELLVVDYPAAKAFYREVFGFQLRFERAEDRFGYFEREGAQLMLLQAPGAVSCGLDQPGPKGKGLHFQVEVAALDELLARLEAADIELTTAVSDFWYRVDEIEHGQREFFVADLDGYLFRFFQHLGERPARGGNSSEVLAASVPSAQEASVCPSSAPG</sequence>
<evidence type="ECO:0000259" key="4">
    <source>
        <dbReference type="PROSITE" id="PS51819"/>
    </source>
</evidence>
<evidence type="ECO:0000313" key="5">
    <source>
        <dbReference type="EMBL" id="MEX6504398.1"/>
    </source>
</evidence>
<dbReference type="InterPro" id="IPR000335">
    <property type="entry name" value="Bleomycin-R"/>
</dbReference>
<dbReference type="EMBL" id="JBFTEG010000025">
    <property type="protein sequence ID" value="MEX6504398.1"/>
    <property type="molecule type" value="Genomic_DNA"/>
</dbReference>
<evidence type="ECO:0000256" key="2">
    <source>
        <dbReference type="ARBA" id="ARBA00021572"/>
    </source>
</evidence>
<evidence type="ECO:0000256" key="3">
    <source>
        <dbReference type="ARBA" id="ARBA00023251"/>
    </source>
</evidence>
<evidence type="ECO:0000313" key="6">
    <source>
        <dbReference type="Proteomes" id="UP001560296"/>
    </source>
</evidence>
<dbReference type="Pfam" id="PF00903">
    <property type="entry name" value="Glyoxalase"/>
    <property type="match status" value="1"/>
</dbReference>
<comment type="similarity">
    <text evidence="1">Belongs to the bleomycin resistance protein family.</text>
</comment>
<accession>A0ABV3Z2K5</accession>
<dbReference type="SUPFAM" id="SSF54593">
    <property type="entry name" value="Glyoxalase/Bleomycin resistance protein/Dihydroxybiphenyl dioxygenase"/>
    <property type="match status" value="1"/>
</dbReference>
<dbReference type="Proteomes" id="UP001560296">
    <property type="component" value="Unassembled WGS sequence"/>
</dbReference>
<proteinExistence type="inferred from homology"/>
<dbReference type="RefSeq" id="WP_369289333.1">
    <property type="nucleotide sequence ID" value="NZ_JBFTEG010000025.1"/>
</dbReference>
<dbReference type="InterPro" id="IPR029068">
    <property type="entry name" value="Glyas_Bleomycin-R_OHBP_Dase"/>
</dbReference>
<organism evidence="5 6">
    <name type="scientific">Pseudomonas zhanjiangensis</name>
    <dbReference type="NCBI Taxonomy" id="3239015"/>
    <lineage>
        <taxon>Bacteria</taxon>
        <taxon>Pseudomonadati</taxon>
        <taxon>Pseudomonadota</taxon>
        <taxon>Gammaproteobacteria</taxon>
        <taxon>Pseudomonadales</taxon>
        <taxon>Pseudomonadaceae</taxon>
        <taxon>Pseudomonas</taxon>
    </lineage>
</organism>
<feature type="domain" description="VOC" evidence="4">
    <location>
        <begin position="2"/>
        <end position="131"/>
    </location>
</feature>